<dbReference type="GO" id="GO:0005886">
    <property type="term" value="C:plasma membrane"/>
    <property type="evidence" value="ECO:0007669"/>
    <property type="project" value="UniProtKB-SubCell"/>
</dbReference>
<accession>D9R1V3</accession>
<evidence type="ECO:0000256" key="8">
    <source>
        <dbReference type="ARBA" id="ARBA00023136"/>
    </source>
</evidence>
<dbReference type="InterPro" id="IPR004700">
    <property type="entry name" value="PTS_IIC_man"/>
</dbReference>
<dbReference type="KEGG" id="csh:Closa_0204"/>
<evidence type="ECO:0000256" key="1">
    <source>
        <dbReference type="ARBA" id="ARBA00004651"/>
    </source>
</evidence>
<keyword evidence="4" id="KW-0762">Sugar transport</keyword>
<proteinExistence type="predicted"/>
<dbReference type="HOGENOM" id="CLU_069101_0_0_9"/>
<sequence>MNGIQIILVLFVGGLAGVESVLENSQFERPLIVCTLLGLILGDVKSGIILGGTLEMMSLGWMNIGAALPPDVALAGVISTILVILGKQSIASGIGVAIPIAMTGQILNTFIRTIAVYFIHKADKYAEQGNWRGIEICHIIPMLLHALRIIIPALLVCVFINGEMVQSALNAIPAFITDGLTVASGFIVVVGYAMVINMMKARYLMPFFFLGFIIAAFSNYNLIAFGVIGTCIALIYLKLNPEYGNRVPLAVGDDLD</sequence>
<keyword evidence="8 9" id="KW-0472">Membrane</keyword>
<feature type="transmembrane region" description="Helical" evidence="9">
    <location>
        <begin position="30"/>
        <end position="52"/>
    </location>
</feature>
<name>D9R1V3_LACSW</name>
<dbReference type="GO" id="GO:0009401">
    <property type="term" value="P:phosphoenolpyruvate-dependent sugar phosphotransferase system"/>
    <property type="evidence" value="ECO:0007669"/>
    <property type="project" value="UniProtKB-KW"/>
</dbReference>
<evidence type="ECO:0000256" key="2">
    <source>
        <dbReference type="ARBA" id="ARBA00022448"/>
    </source>
</evidence>
<dbReference type="Pfam" id="PF03609">
    <property type="entry name" value="EII-Sor"/>
    <property type="match status" value="1"/>
</dbReference>
<feature type="transmembrane region" description="Helical" evidence="9">
    <location>
        <begin position="139"/>
        <end position="162"/>
    </location>
</feature>
<keyword evidence="2" id="KW-0813">Transport</keyword>
<dbReference type="OrthoDB" id="9815089at2"/>
<feature type="transmembrane region" description="Helical" evidence="9">
    <location>
        <begin position="97"/>
        <end position="119"/>
    </location>
</feature>
<evidence type="ECO:0000256" key="3">
    <source>
        <dbReference type="ARBA" id="ARBA00022475"/>
    </source>
</evidence>
<evidence type="ECO:0000256" key="4">
    <source>
        <dbReference type="ARBA" id="ARBA00022597"/>
    </source>
</evidence>
<dbReference type="AlphaFoldDB" id="D9R1V3"/>
<dbReference type="EMBL" id="CP002109">
    <property type="protein sequence ID" value="ADL02844.1"/>
    <property type="molecule type" value="Genomic_DNA"/>
</dbReference>
<protein>
    <submittedName>
        <fullName evidence="10">Phosphotransferase system PTS sorbose-specific IIC subunit</fullName>
    </submittedName>
</protein>
<dbReference type="RefSeq" id="WP_013270944.1">
    <property type="nucleotide sequence ID" value="NC_014376.1"/>
</dbReference>
<keyword evidence="3" id="KW-1003">Cell membrane</keyword>
<feature type="transmembrane region" description="Helical" evidence="9">
    <location>
        <begin position="207"/>
        <end position="237"/>
    </location>
</feature>
<evidence type="ECO:0000313" key="11">
    <source>
        <dbReference type="Proteomes" id="UP000001662"/>
    </source>
</evidence>
<evidence type="ECO:0000313" key="10">
    <source>
        <dbReference type="EMBL" id="ADL02844.1"/>
    </source>
</evidence>
<evidence type="ECO:0000256" key="7">
    <source>
        <dbReference type="ARBA" id="ARBA00022989"/>
    </source>
</evidence>
<keyword evidence="7 9" id="KW-1133">Transmembrane helix</keyword>
<organism evidence="10 11">
    <name type="scientific">Lacrimispora saccharolytica (strain ATCC 35040 / DSM 2544 / NRCC 2533 / WM1)</name>
    <name type="common">Clostridium saccharolyticum</name>
    <dbReference type="NCBI Taxonomy" id="610130"/>
    <lineage>
        <taxon>Bacteria</taxon>
        <taxon>Bacillati</taxon>
        <taxon>Bacillota</taxon>
        <taxon>Clostridia</taxon>
        <taxon>Lachnospirales</taxon>
        <taxon>Lachnospiraceae</taxon>
        <taxon>Lacrimispora</taxon>
    </lineage>
</organism>
<dbReference type="PANTHER" id="PTHR32502:SF4">
    <property type="entry name" value="PTS SYSTEM MANNOSE-SPECIFIC EIIC COMPONENT"/>
    <property type="match status" value="1"/>
</dbReference>
<dbReference type="STRING" id="610130.Closa_0204"/>
<keyword evidence="11" id="KW-1185">Reference proteome</keyword>
<dbReference type="NCBIfam" id="NF011647">
    <property type="entry name" value="PRK15065.1"/>
    <property type="match status" value="1"/>
</dbReference>
<reference evidence="10" key="1">
    <citation type="submission" date="2010-07" db="EMBL/GenBank/DDBJ databases">
        <title>Complete sequence of Clostridium saccharolyticum WM1.</title>
        <authorList>
            <consortium name="US DOE Joint Genome Institute"/>
            <person name="Lucas S."/>
            <person name="Copeland A."/>
            <person name="Lapidus A."/>
            <person name="Cheng J.-F."/>
            <person name="Bruce D."/>
            <person name="Goodwin L."/>
            <person name="Pitluck S."/>
            <person name="Chertkov O."/>
            <person name="Detter J.C."/>
            <person name="Han C."/>
            <person name="Tapia R."/>
            <person name="Land M."/>
            <person name="Hauser L."/>
            <person name="Chang Y.-J."/>
            <person name="Jeffries C."/>
            <person name="Kyrpides N."/>
            <person name="Ivanova N."/>
            <person name="Mikhailova N."/>
            <person name="Mouttaki H."/>
            <person name="Lin L."/>
            <person name="Zhou J."/>
            <person name="Hemme C.L."/>
            <person name="Woyke T."/>
        </authorList>
    </citation>
    <scope>NUCLEOTIDE SEQUENCE [LARGE SCALE GENOMIC DNA]</scope>
    <source>
        <strain evidence="10">WM1</strain>
    </source>
</reference>
<comment type="subcellular location">
    <subcellularLocation>
        <location evidence="1">Cell membrane</location>
        <topology evidence="1">Multi-pass membrane protein</topology>
    </subcellularLocation>
</comment>
<gene>
    <name evidence="10" type="ordered locus">Closa_0204</name>
</gene>
<keyword evidence="5" id="KW-0598">Phosphotransferase system</keyword>
<dbReference type="eggNOG" id="COG3715">
    <property type="taxonomic scope" value="Bacteria"/>
</dbReference>
<dbReference type="InterPro" id="IPR050303">
    <property type="entry name" value="GatZ_KbaZ_carbometab"/>
</dbReference>
<dbReference type="PANTHER" id="PTHR32502">
    <property type="entry name" value="N-ACETYLGALACTOSAMINE PERMEASE II COMPONENT-RELATED"/>
    <property type="match status" value="1"/>
</dbReference>
<feature type="transmembrane region" description="Helical" evidence="9">
    <location>
        <begin position="174"/>
        <end position="195"/>
    </location>
</feature>
<feature type="transmembrane region" description="Helical" evidence="9">
    <location>
        <begin position="64"/>
        <end position="85"/>
    </location>
</feature>
<keyword evidence="6 9" id="KW-0812">Transmembrane</keyword>
<evidence type="ECO:0000256" key="6">
    <source>
        <dbReference type="ARBA" id="ARBA00022692"/>
    </source>
</evidence>
<evidence type="ECO:0000256" key="5">
    <source>
        <dbReference type="ARBA" id="ARBA00022683"/>
    </source>
</evidence>
<evidence type="ECO:0000256" key="9">
    <source>
        <dbReference type="SAM" id="Phobius"/>
    </source>
</evidence>
<dbReference type="PROSITE" id="PS51106">
    <property type="entry name" value="PTS_EIIC_TYPE_4"/>
    <property type="match status" value="1"/>
</dbReference>
<dbReference type="Proteomes" id="UP000001662">
    <property type="component" value="Chromosome"/>
</dbReference>
<dbReference type="PaxDb" id="610130-Closa_0204"/>
<dbReference type="GO" id="GO:0016740">
    <property type="term" value="F:transferase activity"/>
    <property type="evidence" value="ECO:0007669"/>
    <property type="project" value="UniProtKB-KW"/>
</dbReference>